<organism evidence="2 3">
    <name type="scientific">Natrinema zhouii</name>
    <dbReference type="NCBI Taxonomy" id="1710539"/>
    <lineage>
        <taxon>Archaea</taxon>
        <taxon>Methanobacteriati</taxon>
        <taxon>Methanobacteriota</taxon>
        <taxon>Stenosarchaea group</taxon>
        <taxon>Halobacteria</taxon>
        <taxon>Halobacteriales</taxon>
        <taxon>Natrialbaceae</taxon>
        <taxon>Natrinema</taxon>
    </lineage>
</organism>
<dbReference type="Proteomes" id="UP000510869">
    <property type="component" value="Chromosome"/>
</dbReference>
<keyword evidence="1" id="KW-0812">Transmembrane</keyword>
<dbReference type="KEGG" id="nay:HYG81_08860"/>
<proteinExistence type="predicted"/>
<sequence length="74" mass="8153">MERNRYTGHVPDWLIEVVVAVLVTISIHIATVRFVGIESDALIFLLVISAVLGVQSVMRVVWTETASATADSER</sequence>
<feature type="transmembrane region" description="Helical" evidence="1">
    <location>
        <begin position="42"/>
        <end position="62"/>
    </location>
</feature>
<keyword evidence="3" id="KW-1185">Reference proteome</keyword>
<evidence type="ECO:0000313" key="3">
    <source>
        <dbReference type="Proteomes" id="UP000510869"/>
    </source>
</evidence>
<dbReference type="GeneID" id="56143311"/>
<dbReference type="EMBL" id="CP059154">
    <property type="protein sequence ID" value="QLK27695.1"/>
    <property type="molecule type" value="Genomic_DNA"/>
</dbReference>
<gene>
    <name evidence="2" type="ORF">HYG81_08860</name>
</gene>
<evidence type="ECO:0000256" key="1">
    <source>
        <dbReference type="SAM" id="Phobius"/>
    </source>
</evidence>
<dbReference type="AlphaFoldDB" id="A0A7D6CQZ7"/>
<accession>A0A7D6CQZ7</accession>
<keyword evidence="1" id="KW-1133">Transmembrane helix</keyword>
<reference evidence="2 3" key="1">
    <citation type="submission" date="2020-07" db="EMBL/GenBank/DDBJ databases">
        <title>Natrinema (YPL30) sp. nov. and Haloterrigena xxxxxx (YPL8) sp. nov., isolated from a salt mine.</title>
        <authorList>
            <person name="Cui H."/>
        </authorList>
    </citation>
    <scope>NUCLEOTIDE SEQUENCE [LARGE SCALE GENOMIC DNA]</scope>
    <source>
        <strain evidence="2 3">YPL13</strain>
    </source>
</reference>
<evidence type="ECO:0000313" key="2">
    <source>
        <dbReference type="EMBL" id="QLK27695.1"/>
    </source>
</evidence>
<protein>
    <submittedName>
        <fullName evidence="2">Uncharacterized protein</fullName>
    </submittedName>
</protein>
<dbReference type="RefSeq" id="WP_180842856.1">
    <property type="nucleotide sequence ID" value="NZ_CP059154.1"/>
</dbReference>
<keyword evidence="1" id="KW-0472">Membrane</keyword>
<name>A0A7D6CQZ7_9EURY</name>
<feature type="transmembrane region" description="Helical" evidence="1">
    <location>
        <begin position="13"/>
        <end position="35"/>
    </location>
</feature>